<feature type="compositionally biased region" description="Polar residues" evidence="2">
    <location>
        <begin position="28"/>
        <end position="55"/>
    </location>
</feature>
<dbReference type="AlphaFoldDB" id="A0A9P6SV73"/>
<dbReference type="PANTHER" id="PTHR47679">
    <property type="entry name" value="PROTEIN TORNADO 1"/>
    <property type="match status" value="1"/>
</dbReference>
<dbReference type="PANTHER" id="PTHR47679:SF2">
    <property type="entry name" value="C-TERMINAL OF ROC (COR) DOMAIN-CONTAINING PROTEIN"/>
    <property type="match status" value="1"/>
</dbReference>
<evidence type="ECO:0000256" key="2">
    <source>
        <dbReference type="SAM" id="MobiDB-lite"/>
    </source>
</evidence>
<feature type="region of interest" description="Disordered" evidence="2">
    <location>
        <begin position="24"/>
        <end position="59"/>
    </location>
</feature>
<keyword evidence="4" id="KW-1185">Reference proteome</keyword>
<evidence type="ECO:0000256" key="1">
    <source>
        <dbReference type="SAM" id="Coils"/>
    </source>
</evidence>
<dbReference type="Proteomes" id="UP000703661">
    <property type="component" value="Unassembled WGS sequence"/>
</dbReference>
<dbReference type="EMBL" id="JAAAID010002554">
    <property type="protein sequence ID" value="KAG0006774.1"/>
    <property type="molecule type" value="Genomic_DNA"/>
</dbReference>
<gene>
    <name evidence="3" type="ORF">BGZ80_005144</name>
</gene>
<proteinExistence type="predicted"/>
<reference evidence="3" key="1">
    <citation type="journal article" date="2020" name="Fungal Divers.">
        <title>Resolving the Mortierellaceae phylogeny through synthesis of multi-gene phylogenetics and phylogenomics.</title>
        <authorList>
            <person name="Vandepol N."/>
            <person name="Liber J."/>
            <person name="Desiro A."/>
            <person name="Na H."/>
            <person name="Kennedy M."/>
            <person name="Barry K."/>
            <person name="Grigoriev I.V."/>
            <person name="Miller A.N."/>
            <person name="O'Donnell K."/>
            <person name="Stajich J.E."/>
            <person name="Bonito G."/>
        </authorList>
    </citation>
    <scope>NUCLEOTIDE SEQUENCE</scope>
    <source>
        <strain evidence="3">NRRL 2769</strain>
    </source>
</reference>
<comment type="caution">
    <text evidence="3">The sequence shown here is derived from an EMBL/GenBank/DDBJ whole genome shotgun (WGS) entry which is preliminary data.</text>
</comment>
<sequence length="954" mass="106719">LIPLRIEHHPHTTLEVVLRSTGEKIDDTSGNTTIRLNATSPIEAEPSNSPTQAGKDQSWVERSRYLAHLSKSHISPSTIGLIGRSATTALESQASLESYPLVVMDNQVNQTTGIMTAIDQHFNNLKVEMQKIKALKTQLVQARKNIRQAHHQVEEKQQDMTRTQKQFLSPLAIIQNHTRALLSKTYELHESSLPRLFIILPYPEERQDTFGRLTSDQFRLFFLCECRKHTTTEGGDIPNEIHLSNHEGYHISKPTEFFEKFGSYILTVMQLFKYGITVAGAVVPPLEEINVVKGMDKIQKYIDLTENTIGTMVDDSISFLEQQQKRATNGTGTADQIGFDELDDLKYPDLSCLKSYLRVRERAYVLGGLYRIITVEGHVKWVCADHSQTNYREDAIHRLGEIVKANRGIFMKKIGAVHVGVASSALAGQIYDAMVKAQPIQKLVISMGWQTTMDDLTIFTDAVTQANVKHLEIIGSPTKEIVVDANEGGLHDSIFIRLASKGKIQSLHLGGIDDFSKRVSSSSWTTSQQLRVFKYSPSINPGDGDTKSFLSGILDNIPGLAELQLRTSQVESLVELVADKLGLPQFSVVTDLEANCWNCGVVASLRFIFQKISLTSTAPNVSGETSTGRPEVNLNSRTNLRLIISNYEPESFTEDLLSLHSKYDWPIGNIDVVASNFVFYPMARFLDELTEMKAPKHLSLSIKGTLSVSTRDLQHMERVVARAQYVTKLGIHFGKLKAEAEQEKLRYLHGPIGKRLTKLVFEGDIPGPCIPALLTKDLLPMLKSFKAVNMNLPFVSEDWIQYIVAMASISSGSRDTLHSRTSFQNVSSTPPPESTTSTYSLREGTPLKKFKINSNRLQPKDWVTLIKALDFMTLESISFQNSSFSLEQLGVLVDHIPGEAGKLFAVSLQSLNLTWTDIEEGDDNAVLEQFTRLKKKIPRIEIIYGDSEDPIFWP</sequence>
<evidence type="ECO:0000313" key="3">
    <source>
        <dbReference type="EMBL" id="KAG0006774.1"/>
    </source>
</evidence>
<protein>
    <submittedName>
        <fullName evidence="3">Uncharacterized protein</fullName>
    </submittedName>
</protein>
<feature type="non-terminal residue" evidence="3">
    <location>
        <position position="1"/>
    </location>
</feature>
<name>A0A9P6SV73_9FUNG</name>
<feature type="coiled-coil region" evidence="1">
    <location>
        <begin position="125"/>
        <end position="166"/>
    </location>
</feature>
<organism evidence="3 4">
    <name type="scientific">Entomortierella chlamydospora</name>
    <dbReference type="NCBI Taxonomy" id="101097"/>
    <lineage>
        <taxon>Eukaryota</taxon>
        <taxon>Fungi</taxon>
        <taxon>Fungi incertae sedis</taxon>
        <taxon>Mucoromycota</taxon>
        <taxon>Mortierellomycotina</taxon>
        <taxon>Mortierellomycetes</taxon>
        <taxon>Mortierellales</taxon>
        <taxon>Mortierellaceae</taxon>
        <taxon>Entomortierella</taxon>
    </lineage>
</organism>
<evidence type="ECO:0000313" key="4">
    <source>
        <dbReference type="Proteomes" id="UP000703661"/>
    </source>
</evidence>
<feature type="region of interest" description="Disordered" evidence="2">
    <location>
        <begin position="820"/>
        <end position="840"/>
    </location>
</feature>
<accession>A0A9P6SV73</accession>
<keyword evidence="1" id="KW-0175">Coiled coil</keyword>